<feature type="transmembrane region" description="Helical" evidence="11">
    <location>
        <begin position="76"/>
        <end position="96"/>
    </location>
</feature>
<evidence type="ECO:0000256" key="11">
    <source>
        <dbReference type="SAM" id="Phobius"/>
    </source>
</evidence>
<evidence type="ECO:0000256" key="7">
    <source>
        <dbReference type="ARBA" id="ARBA00022985"/>
    </source>
</evidence>
<evidence type="ECO:0000256" key="1">
    <source>
        <dbReference type="ARBA" id="ARBA00004651"/>
    </source>
</evidence>
<keyword evidence="8 11" id="KW-1133">Transmembrane helix</keyword>
<dbReference type="GO" id="GO:0022857">
    <property type="term" value="F:transmembrane transporter activity"/>
    <property type="evidence" value="ECO:0007669"/>
    <property type="project" value="InterPro"/>
</dbReference>
<proteinExistence type="predicted"/>
<accession>A0A2S7X142</accession>
<keyword evidence="3" id="KW-0444">Lipid biosynthesis</keyword>
<evidence type="ECO:0000313" key="13">
    <source>
        <dbReference type="EMBL" id="PQJ83342.1"/>
    </source>
</evidence>
<evidence type="ECO:0000256" key="3">
    <source>
        <dbReference type="ARBA" id="ARBA00022516"/>
    </source>
</evidence>
<dbReference type="InterPro" id="IPR000620">
    <property type="entry name" value="EamA_dom"/>
</dbReference>
<dbReference type="PANTHER" id="PTHR30561">
    <property type="entry name" value="SMR FAMILY PROTON-DEPENDENT DRUG EFFLUX TRANSPORTER SUGE"/>
    <property type="match status" value="1"/>
</dbReference>
<protein>
    <recommendedName>
        <fullName evidence="12">EamA domain-containing protein</fullName>
    </recommendedName>
</protein>
<dbReference type="AlphaFoldDB" id="A0A2S7X142"/>
<feature type="transmembrane region" description="Helical" evidence="11">
    <location>
        <begin position="41"/>
        <end position="64"/>
    </location>
</feature>
<keyword evidence="4" id="KW-0997">Cell inner membrane</keyword>
<keyword evidence="6 11" id="KW-0812">Transmembrane</keyword>
<evidence type="ECO:0000256" key="6">
    <source>
        <dbReference type="ARBA" id="ARBA00022692"/>
    </source>
</evidence>
<dbReference type="PANTHER" id="PTHR30561:SF9">
    <property type="entry name" value="4-AMINO-4-DEOXY-L-ARABINOSE-PHOSPHOUNDECAPRENOL FLIPPASE SUBUNIT ARNF-RELATED"/>
    <property type="match status" value="1"/>
</dbReference>
<dbReference type="GO" id="GO:0009103">
    <property type="term" value="P:lipopolysaccharide biosynthetic process"/>
    <property type="evidence" value="ECO:0007669"/>
    <property type="project" value="UniProtKB-KW"/>
</dbReference>
<feature type="transmembrane region" description="Helical" evidence="11">
    <location>
        <begin position="102"/>
        <end position="119"/>
    </location>
</feature>
<dbReference type="InterPro" id="IPR037185">
    <property type="entry name" value="EmrE-like"/>
</dbReference>
<dbReference type="GO" id="GO:0005886">
    <property type="term" value="C:plasma membrane"/>
    <property type="evidence" value="ECO:0007669"/>
    <property type="project" value="UniProtKB-SubCell"/>
</dbReference>
<dbReference type="Pfam" id="PF00892">
    <property type="entry name" value="EamA"/>
    <property type="match status" value="1"/>
</dbReference>
<dbReference type="InterPro" id="IPR000390">
    <property type="entry name" value="Small_drug/metabolite_transptr"/>
</dbReference>
<evidence type="ECO:0000256" key="10">
    <source>
        <dbReference type="ARBA" id="ARBA00023136"/>
    </source>
</evidence>
<evidence type="ECO:0000256" key="5">
    <source>
        <dbReference type="ARBA" id="ARBA00022556"/>
    </source>
</evidence>
<keyword evidence="9" id="KW-0443">Lipid metabolism</keyword>
<evidence type="ECO:0000259" key="12">
    <source>
        <dbReference type="Pfam" id="PF00892"/>
    </source>
</evidence>
<evidence type="ECO:0000256" key="8">
    <source>
        <dbReference type="ARBA" id="ARBA00022989"/>
    </source>
</evidence>
<keyword evidence="7" id="KW-0448">Lipopolysaccharide biosynthesis</keyword>
<evidence type="ECO:0000256" key="9">
    <source>
        <dbReference type="ARBA" id="ARBA00023098"/>
    </source>
</evidence>
<organism evidence="13 14">
    <name type="scientific">Aliivibrio sifiae</name>
    <dbReference type="NCBI Taxonomy" id="566293"/>
    <lineage>
        <taxon>Bacteria</taxon>
        <taxon>Pseudomonadati</taxon>
        <taxon>Pseudomonadota</taxon>
        <taxon>Gammaproteobacteria</taxon>
        <taxon>Vibrionales</taxon>
        <taxon>Vibrionaceae</taxon>
        <taxon>Aliivibrio</taxon>
    </lineage>
</organism>
<gene>
    <name evidence="13" type="ORF">BTO22_18310</name>
</gene>
<sequence length="121" mass="13794">MQGHLYILATIILTVYGQIVMKWRIAKFGAFPDLWFDKVKFLFSVLFDPFVFSGFVAAFLASFAWMAAMTKFEISYAYPFMSLNFVLVFLISIPLFSETFSLYKLCGVILIVLGTILVARS</sequence>
<dbReference type="Gene3D" id="1.10.3730.20">
    <property type="match status" value="1"/>
</dbReference>
<keyword evidence="2" id="KW-1003">Cell membrane</keyword>
<evidence type="ECO:0000256" key="4">
    <source>
        <dbReference type="ARBA" id="ARBA00022519"/>
    </source>
</evidence>
<dbReference type="GO" id="GO:0009245">
    <property type="term" value="P:lipid A biosynthetic process"/>
    <property type="evidence" value="ECO:0007669"/>
    <property type="project" value="UniProtKB-KW"/>
</dbReference>
<evidence type="ECO:0000256" key="2">
    <source>
        <dbReference type="ARBA" id="ARBA00022475"/>
    </source>
</evidence>
<name>A0A2S7X142_9GAMM</name>
<evidence type="ECO:0000313" key="14">
    <source>
        <dbReference type="Proteomes" id="UP000239263"/>
    </source>
</evidence>
<comment type="subcellular location">
    <subcellularLocation>
        <location evidence="1">Cell membrane</location>
        <topology evidence="1">Multi-pass membrane protein</topology>
    </subcellularLocation>
</comment>
<dbReference type="EMBL" id="MSCO01000003">
    <property type="protein sequence ID" value="PQJ83342.1"/>
    <property type="molecule type" value="Genomic_DNA"/>
</dbReference>
<reference evidence="13 14" key="1">
    <citation type="submission" date="2016-12" db="EMBL/GenBank/DDBJ databases">
        <title>Diversity of luminous bacteria.</title>
        <authorList>
            <person name="Yoshizawa S."/>
            <person name="Kogure K."/>
        </authorList>
    </citation>
    <scope>NUCLEOTIDE SEQUENCE [LARGE SCALE GENOMIC DNA]</scope>
    <source>
        <strain evidence="13 14">ATCC 33715</strain>
    </source>
</reference>
<feature type="domain" description="EamA" evidence="12">
    <location>
        <begin position="31"/>
        <end position="119"/>
    </location>
</feature>
<dbReference type="RefSeq" id="WP_105056762.1">
    <property type="nucleotide sequence ID" value="NZ_CAWNRT010000003.1"/>
</dbReference>
<dbReference type="OrthoDB" id="517481at2"/>
<keyword evidence="10 11" id="KW-0472">Membrane</keyword>
<keyword evidence="5" id="KW-0441">Lipid A biosynthesis</keyword>
<dbReference type="SUPFAM" id="SSF103481">
    <property type="entry name" value="Multidrug resistance efflux transporter EmrE"/>
    <property type="match status" value="1"/>
</dbReference>
<dbReference type="Proteomes" id="UP000239263">
    <property type="component" value="Unassembled WGS sequence"/>
</dbReference>
<comment type="caution">
    <text evidence="13">The sequence shown here is derived from an EMBL/GenBank/DDBJ whole genome shotgun (WGS) entry which is preliminary data.</text>
</comment>